<name>A0A9X1DAD5_9SPHN</name>
<keyword evidence="2" id="KW-1185">Reference proteome</keyword>
<protein>
    <submittedName>
        <fullName evidence="1">Uncharacterized protein</fullName>
    </submittedName>
</protein>
<dbReference type="AlphaFoldDB" id="A0A9X1DAD5"/>
<evidence type="ECO:0000313" key="2">
    <source>
        <dbReference type="Proteomes" id="UP001138757"/>
    </source>
</evidence>
<proteinExistence type="predicted"/>
<organism evidence="1 2">
    <name type="scientific">Sphingobium nicotianae</name>
    <dbReference type="NCBI Taxonomy" id="2782607"/>
    <lineage>
        <taxon>Bacteria</taxon>
        <taxon>Pseudomonadati</taxon>
        <taxon>Pseudomonadota</taxon>
        <taxon>Alphaproteobacteria</taxon>
        <taxon>Sphingomonadales</taxon>
        <taxon>Sphingomonadaceae</taxon>
        <taxon>Sphingobium</taxon>
    </lineage>
</organism>
<evidence type="ECO:0000313" key="1">
    <source>
        <dbReference type="EMBL" id="MBT2186340.1"/>
    </source>
</evidence>
<accession>A0A9X1DAD5</accession>
<reference evidence="1" key="1">
    <citation type="submission" date="2021-05" db="EMBL/GenBank/DDBJ databases">
        <title>Genome of Sphingobium sp. strain.</title>
        <authorList>
            <person name="Fan R."/>
        </authorList>
    </citation>
    <scope>NUCLEOTIDE SEQUENCE</scope>
    <source>
        <strain evidence="1">H33</strain>
    </source>
</reference>
<dbReference type="RefSeq" id="WP_214622091.1">
    <property type="nucleotide sequence ID" value="NZ_JAHGAW010000003.1"/>
</dbReference>
<sequence>MSKFTREQIAFALRQAEVGTAFVGVPFGASRPFRGIWSANNTPSAGQH</sequence>
<dbReference type="EMBL" id="JAHGAW010000003">
    <property type="protein sequence ID" value="MBT2186340.1"/>
    <property type="molecule type" value="Genomic_DNA"/>
</dbReference>
<dbReference type="Proteomes" id="UP001138757">
    <property type="component" value="Unassembled WGS sequence"/>
</dbReference>
<comment type="caution">
    <text evidence="1">The sequence shown here is derived from an EMBL/GenBank/DDBJ whole genome shotgun (WGS) entry which is preliminary data.</text>
</comment>
<gene>
    <name evidence="1" type="ORF">KK488_05205</name>
</gene>